<sequence>MKKFLITAMAVITFVGCVVTGAKEPVKAATSQTVTFSDIKGHWAENDIKTAIQKGYVNGYPDGTFRPNGTITRSEYAALLSRVTTLKPASSTSDVFPDLKTHWSKEEVNKLVALGFIDPSDYPNGFGPEKPLTRYEMMKWISTGLAKSDPSFQQALADTKNTLLPTPETYKGGISAEQIPYIALVKGTGIIEGFEDGSFRPSNTTTRAEVTAILLRYAKVEGTRADKYRALNELREVGTTGTNMTSLTKYRYTTNLNGKKTSFADILDKPIKLKNNSGSFKVHRIIFVDSEGDQGSGVYAPMFVSNVPSRFKNSYFVFSDISLTSTLDKGNPNTLANGMDNGITSVTHLDGPKVAEYGLPTIPVTNPSSFFVKGQEKRFWVVQFIDKVPIDNYVTYSVKTDSGDVVGIILNK</sequence>
<dbReference type="InterPro" id="IPR001119">
    <property type="entry name" value="SLH_dom"/>
</dbReference>
<dbReference type="EMBL" id="CP003256">
    <property type="protein sequence ID" value="AGA60036.1"/>
    <property type="molecule type" value="Genomic_DNA"/>
</dbReference>
<dbReference type="PROSITE" id="PS51272">
    <property type="entry name" value="SLH"/>
    <property type="match status" value="3"/>
</dbReference>
<dbReference type="PANTHER" id="PTHR43308:SF5">
    <property type="entry name" value="S-LAYER PROTEIN _ PEPTIDOGLYCAN ENDO-BETA-N-ACETYLGLUCOSAMINIDASE"/>
    <property type="match status" value="1"/>
</dbReference>
<dbReference type="PROSITE" id="PS51257">
    <property type="entry name" value="PROKAR_LIPOPROTEIN"/>
    <property type="match status" value="1"/>
</dbReference>
<dbReference type="Pfam" id="PF00395">
    <property type="entry name" value="SLH"/>
    <property type="match status" value="3"/>
</dbReference>
<dbReference type="KEGG" id="tco:Theco_4034"/>
<dbReference type="Proteomes" id="UP000010795">
    <property type="component" value="Plasmid pTHECO01"/>
</dbReference>
<feature type="domain" description="SLH" evidence="1">
    <location>
        <begin position="165"/>
        <end position="228"/>
    </location>
</feature>
<evidence type="ECO:0000259" key="1">
    <source>
        <dbReference type="PROSITE" id="PS51272"/>
    </source>
</evidence>
<dbReference type="InterPro" id="IPR051465">
    <property type="entry name" value="Cell_Envelope_Struct_Comp"/>
</dbReference>
<proteinExistence type="predicted"/>
<geneLocation type="plasmid" evidence="2 3">
    <name>pTHECO01</name>
</geneLocation>
<feature type="domain" description="SLH" evidence="1">
    <location>
        <begin position="31"/>
        <end position="94"/>
    </location>
</feature>
<evidence type="ECO:0000313" key="3">
    <source>
        <dbReference type="Proteomes" id="UP000010795"/>
    </source>
</evidence>
<dbReference type="HOGENOM" id="CLU_665398_0_0_9"/>
<accession>L0EJS3</accession>
<name>L0EJS3_THECK</name>
<dbReference type="OrthoDB" id="5845122at2"/>
<protein>
    <submittedName>
        <fullName evidence="2">Putative S-layer protein</fullName>
    </submittedName>
</protein>
<feature type="domain" description="SLH" evidence="1">
    <location>
        <begin position="95"/>
        <end position="155"/>
    </location>
</feature>
<gene>
    <name evidence="2" type="ordered locus">Theco_4034</name>
</gene>
<evidence type="ECO:0000313" key="2">
    <source>
        <dbReference type="EMBL" id="AGA60036.1"/>
    </source>
</evidence>
<dbReference type="eggNOG" id="COG3210">
    <property type="taxonomic scope" value="Bacteria"/>
</dbReference>
<organism evidence="2 3">
    <name type="scientific">Thermobacillus composti (strain DSM 18247 / JCM 13945 / KWC4)</name>
    <dbReference type="NCBI Taxonomy" id="717605"/>
    <lineage>
        <taxon>Bacteria</taxon>
        <taxon>Bacillati</taxon>
        <taxon>Bacillota</taxon>
        <taxon>Bacilli</taxon>
        <taxon>Bacillales</taxon>
        <taxon>Paenibacillaceae</taxon>
        <taxon>Thermobacillus</taxon>
    </lineage>
</organism>
<dbReference type="AlphaFoldDB" id="L0EJS3"/>
<dbReference type="RefSeq" id="WP_015256748.1">
    <property type="nucleotide sequence ID" value="NC_019898.1"/>
</dbReference>
<keyword evidence="3" id="KW-1185">Reference proteome</keyword>
<dbReference type="PANTHER" id="PTHR43308">
    <property type="entry name" value="OUTER MEMBRANE PROTEIN ALPHA-RELATED"/>
    <property type="match status" value="1"/>
</dbReference>
<keyword evidence="2" id="KW-0614">Plasmid</keyword>
<reference evidence="3" key="1">
    <citation type="submission" date="2012-01" db="EMBL/GenBank/DDBJ databases">
        <title>Complete sequence of plasmid of Thermobacillus composti KWC4.</title>
        <authorList>
            <person name="Lucas S."/>
            <person name="Han J."/>
            <person name="Lapidus A."/>
            <person name="Cheng J.-F."/>
            <person name="Goodwin L."/>
            <person name="Pitluck S."/>
            <person name="Peters L."/>
            <person name="Ovchinnikova G."/>
            <person name="Teshima H."/>
            <person name="Detter J.C."/>
            <person name="Han C."/>
            <person name="Tapia R."/>
            <person name="Land M."/>
            <person name="Hauser L."/>
            <person name="Kyrpides N."/>
            <person name="Ivanova N."/>
            <person name="Pagani I."/>
            <person name="Anderson I."/>
            <person name="Woyke T."/>
        </authorList>
    </citation>
    <scope>NUCLEOTIDE SEQUENCE [LARGE SCALE GENOMIC DNA]</scope>
    <source>
        <strain evidence="3">DSM 18247 / JCM 13945 / KWC4</strain>
        <plasmid evidence="3">Plasmid pTHECO01</plasmid>
    </source>
</reference>